<feature type="region of interest" description="Disordered" evidence="1">
    <location>
        <begin position="285"/>
        <end position="324"/>
    </location>
</feature>
<evidence type="ECO:0000259" key="3">
    <source>
        <dbReference type="Pfam" id="PF24564"/>
    </source>
</evidence>
<sequence>MTSSPAKIKPEPQEVRLPFGVSSSSNSFGTLRTASAKPELTDTSSVLSIFRPDASNGPHMNEVLHRESSRMQYTEYTTPGDIPYEPELALKEGLGMVKTIKKCIQNLQFGSKMRQSVWSRDLKSLEEQTAPTTLIAVCGGTGVGKSSLLNAVLDDNVVPTSGMRACTAVVTEIGYHDKNTIDADVSFLTEAEWKQELAVLLHDLVDEDGSLKRTSDLKSDAGVAWHKVNALYPALNQDKLVTMTPDQIIAHDPRVSQMLGTTKNIVAQNSKVFGEEIAKYIDSKETRGKKDKKDKKKKKKREKDDDRSLEEKAHVAAGKSRKTDPNAPTFWPLIRQVNVRCKSACLSTGAVLVDLPGVADANAARAGIAKNYMKKCQYIWILAPITRAVDDKTARDLLGDAFKMQLMNGNYDDHTITFIASKCDDISCSEVIDALNLDDDPDLQDIEDEIENNEDESKVCEKAKAAAEKSIKAIDSELKDLRPRLSEYQSHLEAIKQGISFTPTLTKSGKRNKRKNNRDGKKGSSKRRRSGDENDLISDDDEDTSSTISSGSDSDSDSDLNSDLNYGSDSDADNDSEESRKSDESGSSSEEEGEEVTERSLKMNIDSTKDAIKGARMRLSEARNQKKSANDRLETLKRELGKIQRRKNAFCSRKRSEYSKDVLREDFRSGLKDLDDATAEERDPENFDPTHKLRDYDAINLPVFTCSSRDYVRLTGQVKGDGEPTCFTDKESTSIPALQRWCHSLTLSSRARSANIFYNHLKAFANTVRSHVLGIDGITAADRDQLRQKWESNLTEDGAEINADDNGYDYMQWGWGSAENYGGNPFAVMLGTSGLYIMPESVQPKRDEYGRLAGITPRLVKEFTIVIDKNIEDLQAKFQDGLKDRCRAGAASAAGSAVATSDDFAASMHWATYRATLRRYGAWQRDLNSELLVPFTKNIATAWGAIFEQDLFASVEVDALNVIRTLLCDVEVSAALGLKDRVKSQGELCLEEAKVAMQKSTELVRSALSEEQKDISRLLAPLVQHSLKDGYELALEQVGRGSVARQKTVFHHYVAERKDDIFDNGADTILTKLSGAAEAVGKVLHLHFFELAKKIEANLSVLWEHTQDDPIQVTVRREAVDAITSVLRQVELWIQAAKDKREETAAAQALLDSDVDMN</sequence>
<feature type="compositionally biased region" description="Basic residues" evidence="1">
    <location>
        <begin position="289"/>
        <end position="301"/>
    </location>
</feature>
<accession>A0ABR1K1J1</accession>
<dbReference type="Pfam" id="PF00350">
    <property type="entry name" value="Dynamin_N"/>
    <property type="match status" value="1"/>
</dbReference>
<evidence type="ECO:0000313" key="4">
    <source>
        <dbReference type="EMBL" id="KAK7470729.1"/>
    </source>
</evidence>
<evidence type="ECO:0000313" key="5">
    <source>
        <dbReference type="Proteomes" id="UP001498398"/>
    </source>
</evidence>
<proteinExistence type="predicted"/>
<name>A0ABR1K1J1_9AGAR</name>
<comment type="caution">
    <text evidence="4">The sequence shown here is derived from an EMBL/GenBank/DDBJ whole genome shotgun (WGS) entry which is preliminary data.</text>
</comment>
<evidence type="ECO:0000259" key="2">
    <source>
        <dbReference type="Pfam" id="PF00350"/>
    </source>
</evidence>
<dbReference type="PANTHER" id="PTHR36681:SF3">
    <property type="entry name" value="NUCLEAR GTPASE, GERMINAL CENTER-ASSOCIATED, TANDEM DUPLICATE 3"/>
    <property type="match status" value="1"/>
</dbReference>
<keyword evidence="5" id="KW-1185">Reference proteome</keyword>
<dbReference type="InterPro" id="IPR045063">
    <property type="entry name" value="Dynamin_N"/>
</dbReference>
<dbReference type="Gene3D" id="3.40.50.300">
    <property type="entry name" value="P-loop containing nucleotide triphosphate hydrolases"/>
    <property type="match status" value="1"/>
</dbReference>
<dbReference type="InterPro" id="IPR056024">
    <property type="entry name" value="DUF7605"/>
</dbReference>
<protein>
    <recommendedName>
        <fullName evidence="6">Nuclear GTPase SLIP-GC</fullName>
    </recommendedName>
</protein>
<feature type="compositionally biased region" description="Basic and acidic residues" evidence="1">
    <location>
        <begin position="302"/>
        <end position="314"/>
    </location>
</feature>
<gene>
    <name evidence="4" type="ORF">VKT23_002151</name>
</gene>
<dbReference type="SUPFAM" id="SSF52540">
    <property type="entry name" value="P-loop containing nucleoside triphosphate hydrolases"/>
    <property type="match status" value="2"/>
</dbReference>
<dbReference type="EMBL" id="JBANRG010000002">
    <property type="protein sequence ID" value="KAK7470729.1"/>
    <property type="molecule type" value="Genomic_DNA"/>
</dbReference>
<feature type="region of interest" description="Disordered" evidence="1">
    <location>
        <begin position="499"/>
        <end position="606"/>
    </location>
</feature>
<feature type="compositionally biased region" description="Acidic residues" evidence="1">
    <location>
        <begin position="533"/>
        <end position="544"/>
    </location>
</feature>
<dbReference type="Proteomes" id="UP001498398">
    <property type="component" value="Unassembled WGS sequence"/>
</dbReference>
<evidence type="ECO:0008006" key="6">
    <source>
        <dbReference type="Google" id="ProtNLM"/>
    </source>
</evidence>
<dbReference type="InterPro" id="IPR027417">
    <property type="entry name" value="P-loop_NTPase"/>
</dbReference>
<dbReference type="PANTHER" id="PTHR36681">
    <property type="entry name" value="NUCLEAR GTPASE, GERMINAL CENTER-ASSOCIATED, TANDEM DUPLICATE 3"/>
    <property type="match status" value="1"/>
</dbReference>
<dbReference type="Pfam" id="PF24564">
    <property type="entry name" value="DUF7605"/>
    <property type="match status" value="1"/>
</dbReference>
<feature type="compositionally biased region" description="Basic and acidic residues" evidence="1">
    <location>
        <begin position="596"/>
        <end position="606"/>
    </location>
</feature>
<feature type="domain" description="Dynamin N-terminal" evidence="2">
    <location>
        <begin position="135"/>
        <end position="397"/>
    </location>
</feature>
<organism evidence="4 5">
    <name type="scientific">Marasmiellus scandens</name>
    <dbReference type="NCBI Taxonomy" id="2682957"/>
    <lineage>
        <taxon>Eukaryota</taxon>
        <taxon>Fungi</taxon>
        <taxon>Dikarya</taxon>
        <taxon>Basidiomycota</taxon>
        <taxon>Agaricomycotina</taxon>
        <taxon>Agaricomycetes</taxon>
        <taxon>Agaricomycetidae</taxon>
        <taxon>Agaricales</taxon>
        <taxon>Marasmiineae</taxon>
        <taxon>Omphalotaceae</taxon>
        <taxon>Marasmiellus</taxon>
    </lineage>
</organism>
<reference evidence="4 5" key="1">
    <citation type="submission" date="2024-01" db="EMBL/GenBank/DDBJ databases">
        <title>A draft genome for the cacao thread blight pathogen Marasmiellus scandens.</title>
        <authorList>
            <person name="Baruah I.K."/>
            <person name="Leung J."/>
            <person name="Bukari Y."/>
            <person name="Amoako-Attah I."/>
            <person name="Meinhardt L.W."/>
            <person name="Bailey B.A."/>
            <person name="Cohen S.P."/>
        </authorList>
    </citation>
    <scope>NUCLEOTIDE SEQUENCE [LARGE SCALE GENOMIC DNA]</scope>
    <source>
        <strain evidence="4 5">GH-19</strain>
    </source>
</reference>
<evidence type="ECO:0000256" key="1">
    <source>
        <dbReference type="SAM" id="MobiDB-lite"/>
    </source>
</evidence>
<feature type="domain" description="DUF7605" evidence="3">
    <location>
        <begin position="896"/>
        <end position="1056"/>
    </location>
</feature>